<evidence type="ECO:0000259" key="1">
    <source>
        <dbReference type="Pfam" id="PF13182"/>
    </source>
</evidence>
<dbReference type="EMBL" id="CP062983">
    <property type="protein sequence ID" value="QPC83018.1"/>
    <property type="molecule type" value="Genomic_DNA"/>
</dbReference>
<dbReference type="AlphaFoldDB" id="A0A7S8EA30"/>
<keyword evidence="3" id="KW-1185">Reference proteome</keyword>
<dbReference type="RefSeq" id="WP_195171087.1">
    <property type="nucleotide sequence ID" value="NZ_CP062983.1"/>
</dbReference>
<reference evidence="2 3" key="1">
    <citation type="submission" date="2020-02" db="EMBL/GenBank/DDBJ databases">
        <authorList>
            <person name="Zheng R.K."/>
            <person name="Sun C.M."/>
        </authorList>
    </citation>
    <scope>NUCLEOTIDE SEQUENCE [LARGE SCALE GENOMIC DNA]</scope>
    <source>
        <strain evidence="3">rifampicinis</strain>
    </source>
</reference>
<evidence type="ECO:0000313" key="2">
    <source>
        <dbReference type="EMBL" id="QPC83018.1"/>
    </source>
</evidence>
<gene>
    <name evidence="2" type="ORF">G4Y79_01185</name>
</gene>
<sequence length="321" mass="37167">MSLTFAKHETFYIRDGWLNKGIQAIVDNQNIFLDDEAPEVLGLGKNMVRSLRFWMQASGIAYEERVESRTAQLLTPFGELIKAYDPYQELDGTLWFLHHNLISNDDLTTTWYWFFNHYVPTRFTHHEFVARLQAWINTQTDEEDKKVAESSLRKDFDCLIKTYLPNQRDASPEDVLESPLTTLGLLSVYTDLDEETGKKVKTYRLEAGSPDNIHPLVMLYVLLKAQQNGERKEARQVGLQVALREPCNVGRTFNIKPTEFEDLLSQLNDTYPECRVQLTRTGGLDQITLPGITADDVMKMYYQEQLDAAEEVQTWSRPLMR</sequence>
<evidence type="ECO:0000313" key="3">
    <source>
        <dbReference type="Proteomes" id="UP000594468"/>
    </source>
</evidence>
<proteinExistence type="predicted"/>
<dbReference type="InterPro" id="IPR025248">
    <property type="entry name" value="DUF4007"/>
</dbReference>
<dbReference type="Pfam" id="PF13182">
    <property type="entry name" value="DUF4007"/>
    <property type="match status" value="1"/>
</dbReference>
<accession>A0A7S8EA30</accession>
<organism evidence="2 3">
    <name type="scientific">Phototrophicus methaneseepsis</name>
    <dbReference type="NCBI Taxonomy" id="2710758"/>
    <lineage>
        <taxon>Bacteria</taxon>
        <taxon>Bacillati</taxon>
        <taxon>Chloroflexota</taxon>
        <taxon>Candidatus Thermofontia</taxon>
        <taxon>Phototrophicales</taxon>
        <taxon>Phototrophicaceae</taxon>
        <taxon>Phototrophicus</taxon>
    </lineage>
</organism>
<dbReference type="KEGG" id="pmet:G4Y79_01185"/>
<name>A0A7S8EA30_9CHLR</name>
<feature type="domain" description="DUF4007" evidence="1">
    <location>
        <begin position="5"/>
        <end position="302"/>
    </location>
</feature>
<protein>
    <submittedName>
        <fullName evidence="2">DUF4007 family protein</fullName>
    </submittedName>
</protein>
<dbReference type="Proteomes" id="UP000594468">
    <property type="component" value="Chromosome"/>
</dbReference>